<evidence type="ECO:0000313" key="3">
    <source>
        <dbReference type="Proteomes" id="UP000268014"/>
    </source>
</evidence>
<keyword evidence="3" id="KW-1185">Reference proteome</keyword>
<dbReference type="WBParaSite" id="HPLM_0001021401-mRNA-1">
    <property type="protein sequence ID" value="HPLM_0001021401-mRNA-1"/>
    <property type="gene ID" value="HPLM_0001021401"/>
</dbReference>
<proteinExistence type="predicted"/>
<dbReference type="EMBL" id="UZAF01017237">
    <property type="protein sequence ID" value="VDO39498.1"/>
    <property type="molecule type" value="Genomic_DNA"/>
</dbReference>
<evidence type="ECO:0000256" key="1">
    <source>
        <dbReference type="SAM" id="Phobius"/>
    </source>
</evidence>
<protein>
    <submittedName>
        <fullName evidence="4">Aa_trans domain-containing protein</fullName>
    </submittedName>
</protein>
<gene>
    <name evidence="2" type="ORF">HPLM_LOCUS10206</name>
</gene>
<reference evidence="2 3" key="2">
    <citation type="submission" date="2018-11" db="EMBL/GenBank/DDBJ databases">
        <authorList>
            <consortium name="Pathogen Informatics"/>
        </authorList>
    </citation>
    <scope>NUCLEOTIDE SEQUENCE [LARGE SCALE GENOMIC DNA]</scope>
    <source>
        <strain evidence="2 3">MHpl1</strain>
    </source>
</reference>
<evidence type="ECO:0000313" key="4">
    <source>
        <dbReference type="WBParaSite" id="HPLM_0001021401-mRNA-1"/>
    </source>
</evidence>
<evidence type="ECO:0000313" key="2">
    <source>
        <dbReference type="EMBL" id="VDO39498.1"/>
    </source>
</evidence>
<dbReference type="InterPro" id="IPR019424">
    <property type="entry name" value="7TM_GPCR_Srsx"/>
</dbReference>
<organism evidence="4">
    <name type="scientific">Haemonchus placei</name>
    <name type="common">Barber's pole worm</name>
    <dbReference type="NCBI Taxonomy" id="6290"/>
    <lineage>
        <taxon>Eukaryota</taxon>
        <taxon>Metazoa</taxon>
        <taxon>Ecdysozoa</taxon>
        <taxon>Nematoda</taxon>
        <taxon>Chromadorea</taxon>
        <taxon>Rhabditida</taxon>
        <taxon>Rhabditina</taxon>
        <taxon>Rhabditomorpha</taxon>
        <taxon>Strongyloidea</taxon>
        <taxon>Trichostrongylidae</taxon>
        <taxon>Haemonchus</taxon>
    </lineage>
</organism>
<dbReference type="Pfam" id="PF10320">
    <property type="entry name" value="7TM_GPCR_Srsx"/>
    <property type="match status" value="1"/>
</dbReference>
<feature type="transmembrane region" description="Helical" evidence="1">
    <location>
        <begin position="81"/>
        <end position="101"/>
    </location>
</feature>
<feature type="transmembrane region" description="Helical" evidence="1">
    <location>
        <begin position="46"/>
        <end position="69"/>
    </location>
</feature>
<reference evidence="4" key="1">
    <citation type="submission" date="2017-02" db="UniProtKB">
        <authorList>
            <consortium name="WormBaseParasite"/>
        </authorList>
    </citation>
    <scope>IDENTIFICATION</scope>
</reference>
<keyword evidence="1" id="KW-1133">Transmembrane helix</keyword>
<dbReference type="AlphaFoldDB" id="A0A0N4WH68"/>
<name>A0A0N4WH68_HAEPC</name>
<keyword evidence="1" id="KW-0812">Transmembrane</keyword>
<keyword evidence="1" id="KW-0472">Membrane</keyword>
<dbReference type="Proteomes" id="UP000268014">
    <property type="component" value="Unassembled WGS sequence"/>
</dbReference>
<sequence length="121" mass="13832">MIGTNDSEVLLVNRCWYIAEPIFFGVHHLIDFIAGNDKMRNIYKSLIVTSFTVVFGYFTTTFIGTAAQVLNLDIPRAYVDLFAGTFVTTTCSFNIFVYYFIRIRKQLHKSHSSSCSIVRVL</sequence>
<accession>A0A0N4WH68</accession>